<dbReference type="InterPro" id="IPR023298">
    <property type="entry name" value="ATPase_P-typ_TM_dom_sf"/>
</dbReference>
<keyword evidence="1" id="KW-0479">Metal-binding</keyword>
<dbReference type="Pfam" id="PF00689">
    <property type="entry name" value="Cation_ATPase_C"/>
    <property type="match status" value="1"/>
</dbReference>
<evidence type="ECO:0000256" key="3">
    <source>
        <dbReference type="ARBA" id="ARBA00022842"/>
    </source>
</evidence>
<dbReference type="EMBL" id="CM017321">
    <property type="protein sequence ID" value="KAE7995252.1"/>
    <property type="molecule type" value="Genomic_DNA"/>
</dbReference>
<feature type="transmembrane region" description="Helical" evidence="4">
    <location>
        <begin position="439"/>
        <end position="461"/>
    </location>
</feature>
<dbReference type="OrthoDB" id="116380at2759"/>
<dbReference type="GO" id="GO:0005388">
    <property type="term" value="F:P-type calcium transporter activity"/>
    <property type="evidence" value="ECO:0007669"/>
    <property type="project" value="TreeGrafter"/>
</dbReference>
<sequence>MSTQSSDHDGDLESQQTVLLIAASSNTPRTRWSRIYLILREQNRKLREDIAAQKDSLGLERSTSSSSTSCYSIISTDITGEAVLQSNGSDQEISSASNEVSIDLIITSTILDGASNAKLQQENIARIVKEKDRDSLHDFGGIQVIAKALNTDLENGIRGDEQDLRSRRLTSTLSTTQAPKQGLLQILVTSCNSYILVLLSVSAVLSIGFGIKEEGRRSGWEEGVVIIVAIIILVLAPSLRDFWVQHSQKTSPSKQEPLESVDVFRGGCPQKVSIGDVLVGDIVCLERETLIPADGLFISGELLKLNYDGVESTIDDMSPFLFYGAKVVDGTGRMLVTSVGMDTTWGQLMNRVTDQAPNKAPLPATLDRVNIGSTIVGLSISILILVVSFLHFQLGKEDAGSNHPDFKGKPTASREIMDAIKRIFIKPNGKTSSTLTTSLTMLLVGVTEGIPLVIALAITYWNRKMLSDKASAQQPWACLTMSSVTTICIHSLAFEMCWTEETRKVIQDWTNAGVRVIFVSEANVCVLEDIALECGLHPSSNRLVLEVENFRKYSDKERMNEVDKIMAMGSSSPPDRLLLVQCLKKKGHKVAVIGGKITDIPALKEADVAIVIESSCSCEMARECSDIIIRDGDDFSFLVTIEGCGRCTYDNIRKYIQLELTMNIAGLLITSITTMSLGYSPISAIQFFWANFLVTLLGGLALLSEPLMEENKPPLMRQSEPLITKAMWRNLVSQALYQVAILLTFQFKGQAILSISKKVSKTIIFNCFVLCQVFNQVNSRELEKKNVFRGIRHNPFFWVAVVGILVLQVCFIEIAHILVGDPKLNWLQWSVCLLIGMLSCANDWCTKWAAGCIRGWFTGPFCPNMGKTTSMTPSAPSESANLELPLMKTT</sequence>
<evidence type="ECO:0000313" key="7">
    <source>
        <dbReference type="EMBL" id="KAE7995252.1"/>
    </source>
</evidence>
<protein>
    <submittedName>
        <fullName evidence="7">Uncharacterized protein</fullName>
    </submittedName>
</protein>
<keyword evidence="4" id="KW-0812">Transmembrane</keyword>
<evidence type="ECO:0000256" key="4">
    <source>
        <dbReference type="SAM" id="Phobius"/>
    </source>
</evidence>
<evidence type="ECO:0000313" key="8">
    <source>
        <dbReference type="Proteomes" id="UP000327013"/>
    </source>
</evidence>
<dbReference type="InterPro" id="IPR036412">
    <property type="entry name" value="HAD-like_sf"/>
</dbReference>
<gene>
    <name evidence="7" type="ORF">FH972_000071</name>
</gene>
<evidence type="ECO:0000259" key="6">
    <source>
        <dbReference type="Pfam" id="PF00689"/>
    </source>
</evidence>
<organism evidence="7 8">
    <name type="scientific">Carpinus fangiana</name>
    <dbReference type="NCBI Taxonomy" id="176857"/>
    <lineage>
        <taxon>Eukaryota</taxon>
        <taxon>Viridiplantae</taxon>
        <taxon>Streptophyta</taxon>
        <taxon>Embryophyta</taxon>
        <taxon>Tracheophyta</taxon>
        <taxon>Spermatophyta</taxon>
        <taxon>Magnoliopsida</taxon>
        <taxon>eudicotyledons</taxon>
        <taxon>Gunneridae</taxon>
        <taxon>Pentapetalae</taxon>
        <taxon>rosids</taxon>
        <taxon>fabids</taxon>
        <taxon>Fagales</taxon>
        <taxon>Betulaceae</taxon>
        <taxon>Carpinus</taxon>
    </lineage>
</organism>
<evidence type="ECO:0000256" key="2">
    <source>
        <dbReference type="ARBA" id="ARBA00022837"/>
    </source>
</evidence>
<feature type="transmembrane region" description="Helical" evidence="4">
    <location>
        <begin position="193"/>
        <end position="211"/>
    </location>
</feature>
<keyword evidence="4" id="KW-0472">Membrane</keyword>
<dbReference type="SUPFAM" id="SSF56784">
    <property type="entry name" value="HAD-like"/>
    <property type="match status" value="1"/>
</dbReference>
<evidence type="ECO:0000259" key="5">
    <source>
        <dbReference type="Pfam" id="PF00122"/>
    </source>
</evidence>
<proteinExistence type="predicted"/>
<dbReference type="InterPro" id="IPR006068">
    <property type="entry name" value="ATPase_P-typ_cation-transptr_C"/>
</dbReference>
<dbReference type="GO" id="GO:0005886">
    <property type="term" value="C:plasma membrane"/>
    <property type="evidence" value="ECO:0007669"/>
    <property type="project" value="TreeGrafter"/>
</dbReference>
<feature type="transmembrane region" description="Helical" evidence="4">
    <location>
        <begin position="796"/>
        <end position="820"/>
    </location>
</feature>
<accession>A0A5N6Q7Q0</accession>
<dbReference type="SUPFAM" id="SSF81665">
    <property type="entry name" value="Calcium ATPase, transmembrane domain M"/>
    <property type="match status" value="1"/>
</dbReference>
<feature type="transmembrane region" description="Helical" evidence="4">
    <location>
        <begin position="223"/>
        <end position="243"/>
    </location>
</feature>
<dbReference type="Gene3D" id="1.20.1110.10">
    <property type="entry name" value="Calcium-transporting ATPase, transmembrane domain"/>
    <property type="match status" value="2"/>
</dbReference>
<dbReference type="PANTHER" id="PTHR24093">
    <property type="entry name" value="CATION TRANSPORTING ATPASE"/>
    <property type="match status" value="1"/>
</dbReference>
<keyword evidence="2" id="KW-0106">Calcium</keyword>
<dbReference type="InterPro" id="IPR008250">
    <property type="entry name" value="ATPase_P-typ_transduc_dom_A_sf"/>
</dbReference>
<feature type="transmembrane region" description="Helical" evidence="4">
    <location>
        <begin position="688"/>
        <end position="707"/>
    </location>
</feature>
<feature type="domain" description="Cation-transporting P-type ATPase C-terminal" evidence="6">
    <location>
        <begin position="680"/>
        <end position="848"/>
    </location>
</feature>
<evidence type="ECO:0000256" key="1">
    <source>
        <dbReference type="ARBA" id="ARBA00022723"/>
    </source>
</evidence>
<dbReference type="PANTHER" id="PTHR24093:SF470">
    <property type="entry name" value="CALCIUM-TRANSPORTING ATPASE 12, PLASMA MEMBRANE-TYPE-LIKE"/>
    <property type="match status" value="1"/>
</dbReference>
<feature type="transmembrane region" description="Helical" evidence="4">
    <location>
        <begin position="369"/>
        <end position="392"/>
    </location>
</feature>
<dbReference type="AlphaFoldDB" id="A0A5N6Q7Q0"/>
<keyword evidence="3" id="KW-0460">Magnesium</keyword>
<dbReference type="GO" id="GO:0046872">
    <property type="term" value="F:metal ion binding"/>
    <property type="evidence" value="ECO:0007669"/>
    <property type="project" value="UniProtKB-KW"/>
</dbReference>
<name>A0A5N6Q7Q0_9ROSI</name>
<feature type="transmembrane region" description="Helical" evidence="4">
    <location>
        <begin position="660"/>
        <end position="682"/>
    </location>
</feature>
<reference evidence="7 8" key="1">
    <citation type="submission" date="2019-06" db="EMBL/GenBank/DDBJ databases">
        <title>A chromosomal-level reference genome of Carpinus fangiana (Coryloideae, Betulaceae).</title>
        <authorList>
            <person name="Yang X."/>
            <person name="Wang Z."/>
            <person name="Zhang L."/>
            <person name="Hao G."/>
            <person name="Liu J."/>
            <person name="Yang Y."/>
        </authorList>
    </citation>
    <scope>NUCLEOTIDE SEQUENCE [LARGE SCALE GENOMIC DNA]</scope>
    <source>
        <strain evidence="7">Cfa_2016G</strain>
        <tissue evidence="7">Leaf</tissue>
    </source>
</reference>
<keyword evidence="4" id="KW-1133">Transmembrane helix</keyword>
<dbReference type="SUPFAM" id="SSF81653">
    <property type="entry name" value="Calcium ATPase, transduction domain A"/>
    <property type="match status" value="1"/>
</dbReference>
<dbReference type="Proteomes" id="UP000327013">
    <property type="component" value="Chromosome 1"/>
</dbReference>
<dbReference type="Pfam" id="PF00122">
    <property type="entry name" value="E1-E2_ATPase"/>
    <property type="match status" value="1"/>
</dbReference>
<dbReference type="InterPro" id="IPR059000">
    <property type="entry name" value="ATPase_P-type_domA"/>
</dbReference>
<keyword evidence="8" id="KW-1185">Reference proteome</keyword>
<feature type="domain" description="P-type ATPase A" evidence="5">
    <location>
        <begin position="259"/>
        <end position="352"/>
    </location>
</feature>